<accession>A0A5N6L1H0</accession>
<evidence type="ECO:0000313" key="2">
    <source>
        <dbReference type="Proteomes" id="UP000327013"/>
    </source>
</evidence>
<comment type="caution">
    <text evidence="1">The sequence shown here is derived from an EMBL/GenBank/DDBJ whole genome shotgun (WGS) entry which is preliminary data.</text>
</comment>
<sequence length="115" mass="12246">MDINNSLCHFSYPSSVSKLVANLTATKTKPIMHTFVVLVLSLAATARADTIRLTKQRNNESATLLNKMQKNNSAINIEGNLGASSLFFQVFGTGTTMPTNAADASSLVSSILAEP</sequence>
<dbReference type="EMBL" id="VIBQ01000038">
    <property type="protein sequence ID" value="KAB8446272.1"/>
    <property type="molecule type" value="Genomic_DNA"/>
</dbReference>
<dbReference type="Proteomes" id="UP000327013">
    <property type="component" value="Unassembled WGS sequence"/>
</dbReference>
<keyword evidence="2" id="KW-1185">Reference proteome</keyword>
<protein>
    <submittedName>
        <fullName evidence="1">Uncharacterized protein</fullName>
    </submittedName>
</protein>
<name>A0A5N6L1H0_9ROSI</name>
<gene>
    <name evidence="1" type="ORF">FH972_025252</name>
</gene>
<proteinExistence type="predicted"/>
<organism evidence="1 2">
    <name type="scientific">Carpinus fangiana</name>
    <dbReference type="NCBI Taxonomy" id="176857"/>
    <lineage>
        <taxon>Eukaryota</taxon>
        <taxon>Viridiplantae</taxon>
        <taxon>Streptophyta</taxon>
        <taxon>Embryophyta</taxon>
        <taxon>Tracheophyta</taxon>
        <taxon>Spermatophyta</taxon>
        <taxon>Magnoliopsida</taxon>
        <taxon>eudicotyledons</taxon>
        <taxon>Gunneridae</taxon>
        <taxon>Pentapetalae</taxon>
        <taxon>rosids</taxon>
        <taxon>fabids</taxon>
        <taxon>Fagales</taxon>
        <taxon>Betulaceae</taxon>
        <taxon>Carpinus</taxon>
    </lineage>
</organism>
<reference evidence="1 2" key="1">
    <citation type="submission" date="2019-06" db="EMBL/GenBank/DDBJ databases">
        <title>A chromosomal-level reference genome of Carpinus fangiana (Coryloideae, Betulaceae).</title>
        <authorList>
            <person name="Yang X."/>
            <person name="Wang Z."/>
            <person name="Zhang L."/>
            <person name="Hao G."/>
            <person name="Liu J."/>
            <person name="Yang Y."/>
        </authorList>
    </citation>
    <scope>NUCLEOTIDE SEQUENCE [LARGE SCALE GENOMIC DNA]</scope>
    <source>
        <strain evidence="1">Cfa_2016G</strain>
        <tissue evidence="1">Leaf</tissue>
    </source>
</reference>
<dbReference type="AlphaFoldDB" id="A0A5N6L1H0"/>
<evidence type="ECO:0000313" key="1">
    <source>
        <dbReference type="EMBL" id="KAB8446272.1"/>
    </source>
</evidence>